<dbReference type="Gene3D" id="3.40.710.10">
    <property type="entry name" value="DD-peptidase/beta-lactamase superfamily"/>
    <property type="match status" value="1"/>
</dbReference>
<dbReference type="GO" id="GO:0046677">
    <property type="term" value="P:response to antibiotic"/>
    <property type="evidence" value="ECO:0007669"/>
    <property type="project" value="InterPro"/>
</dbReference>
<protein>
    <recommendedName>
        <fullName evidence="3">Beta-lactamase class A catalytic domain-containing protein</fullName>
    </recommendedName>
</protein>
<evidence type="ECO:0000256" key="1">
    <source>
        <dbReference type="SAM" id="MobiDB-lite"/>
    </source>
</evidence>
<keyword evidence="2" id="KW-0472">Membrane</keyword>
<keyword evidence="5" id="KW-1185">Reference proteome</keyword>
<proteinExistence type="predicted"/>
<dbReference type="PANTHER" id="PTHR35333">
    <property type="entry name" value="BETA-LACTAMASE"/>
    <property type="match status" value="1"/>
</dbReference>
<dbReference type="Pfam" id="PF13354">
    <property type="entry name" value="Beta-lactamase2"/>
    <property type="match status" value="1"/>
</dbReference>
<dbReference type="GO" id="GO:0030655">
    <property type="term" value="P:beta-lactam antibiotic catabolic process"/>
    <property type="evidence" value="ECO:0007669"/>
    <property type="project" value="InterPro"/>
</dbReference>
<keyword evidence="2" id="KW-0812">Transmembrane</keyword>
<dbReference type="InterPro" id="IPR012338">
    <property type="entry name" value="Beta-lactam/transpept-like"/>
</dbReference>
<sequence length="419" mass="47100">MAYITQRRRSVRNSTVPNRSLRRSPVRVGTRTPHRLAKLNYPRIIFLIALLLTVNWTVGALSKLLFPPAKPQPQTQNITISAPAATETDKTVVYNIKTPPNLAPNQDLQTIIDGAVDIAKNQGLPKESLSITLIDVSKSATHNIAGYNNTKLRFPASVAKLFWMVQFFGYAEKGYIPKESPFYTDLSQMLRISDNDSASRIVDAITKTESGEKLDKSELDKWVEKRSQVNQFFEKSGYTGINLTTKNYPITGIGEEPTGRDLQLRENPAYSKGNFVTTDQTARLMYEIYTKQAISPLASTKMAYLLTRDLNPKAWKNIDYNSVAGFLGESLPPDIYYASKVGYTSRSRQEVAFVRTLNDKAIYVLAVFGDDPAYSKNEQVFPKISRYIFDSLNQTPLKSTSEKITQFNQLSFPMVGTNN</sequence>
<accession>A0A073CN03</accession>
<evidence type="ECO:0000259" key="3">
    <source>
        <dbReference type="Pfam" id="PF13354"/>
    </source>
</evidence>
<dbReference type="STRING" id="388467.A19Y_4494"/>
<gene>
    <name evidence="4" type="ORF">A19Y_4494</name>
</gene>
<dbReference type="PANTHER" id="PTHR35333:SF3">
    <property type="entry name" value="BETA-LACTAMASE-TYPE TRANSPEPTIDASE FOLD CONTAINING PROTEIN"/>
    <property type="match status" value="1"/>
</dbReference>
<keyword evidence="2" id="KW-1133">Transmembrane helix</keyword>
<feature type="domain" description="Beta-lactamase class A catalytic" evidence="3">
    <location>
        <begin position="140"/>
        <end position="368"/>
    </location>
</feature>
<dbReference type="InterPro" id="IPR045155">
    <property type="entry name" value="Beta-lactam_cat"/>
</dbReference>
<evidence type="ECO:0000313" key="4">
    <source>
        <dbReference type="EMBL" id="KEI69138.1"/>
    </source>
</evidence>
<dbReference type="EMBL" id="CM002803">
    <property type="protein sequence ID" value="KEI69138.1"/>
    <property type="molecule type" value="Genomic_DNA"/>
</dbReference>
<feature type="transmembrane region" description="Helical" evidence="2">
    <location>
        <begin position="44"/>
        <end position="66"/>
    </location>
</feature>
<dbReference type="SUPFAM" id="SSF56601">
    <property type="entry name" value="beta-lactamase/transpeptidase-like"/>
    <property type="match status" value="1"/>
</dbReference>
<evidence type="ECO:0000313" key="5">
    <source>
        <dbReference type="Proteomes" id="UP000027395"/>
    </source>
</evidence>
<dbReference type="AlphaFoldDB" id="A0A073CN03"/>
<dbReference type="GO" id="GO:0008800">
    <property type="term" value="F:beta-lactamase activity"/>
    <property type="evidence" value="ECO:0007669"/>
    <property type="project" value="InterPro"/>
</dbReference>
<dbReference type="Proteomes" id="UP000027395">
    <property type="component" value="Chromosome"/>
</dbReference>
<dbReference type="HOGENOM" id="CLU_045682_0_0_3"/>
<dbReference type="RefSeq" id="WP_042156731.1">
    <property type="nucleotide sequence ID" value="NZ_CM002803.1"/>
</dbReference>
<name>A0A073CN03_PLAA1</name>
<evidence type="ECO:0000256" key="2">
    <source>
        <dbReference type="SAM" id="Phobius"/>
    </source>
</evidence>
<organism evidence="4 5">
    <name type="scientific">Planktothrix agardhii (strain NIVA-CYA 126/8)</name>
    <dbReference type="NCBI Taxonomy" id="388467"/>
    <lineage>
        <taxon>Bacteria</taxon>
        <taxon>Bacillati</taxon>
        <taxon>Cyanobacteriota</taxon>
        <taxon>Cyanophyceae</taxon>
        <taxon>Oscillatoriophycideae</taxon>
        <taxon>Oscillatoriales</taxon>
        <taxon>Microcoleaceae</taxon>
        <taxon>Planktothrix</taxon>
    </lineage>
</organism>
<dbReference type="eggNOG" id="COG2367">
    <property type="taxonomic scope" value="Bacteria"/>
</dbReference>
<dbReference type="InterPro" id="IPR000871">
    <property type="entry name" value="Beta-lactam_class-A"/>
</dbReference>
<feature type="compositionally biased region" description="Basic residues" evidence="1">
    <location>
        <begin position="1"/>
        <end position="11"/>
    </location>
</feature>
<reference evidence="4 5" key="1">
    <citation type="journal article" date="2014" name="Appl. Environ. Microbiol.">
        <title>Elucidation of insertion elements encoded on plasmids and in vitro construction of shuttle vectors from the toxic cyanobacterium Planktothrix.</title>
        <authorList>
            <person name="Christiansen G."/>
            <person name="Goesmann A."/>
            <person name="Kurmayer R."/>
        </authorList>
    </citation>
    <scope>NUCLEOTIDE SEQUENCE [LARGE SCALE GENOMIC DNA]</scope>
    <source>
        <strain evidence="4 5">NIVA-CYA 126/8</strain>
    </source>
</reference>
<dbReference type="PATRIC" id="fig|388467.6.peg.4434"/>
<feature type="region of interest" description="Disordered" evidence="1">
    <location>
        <begin position="1"/>
        <end position="29"/>
    </location>
</feature>